<evidence type="ECO:0000313" key="7">
    <source>
        <dbReference type="Proteomes" id="UP001272987"/>
    </source>
</evidence>
<evidence type="ECO:0000256" key="3">
    <source>
        <dbReference type="SAM" id="SignalP"/>
    </source>
</evidence>
<keyword evidence="5" id="KW-0378">Hydrolase</keyword>
<feature type="region of interest" description="Disordered" evidence="2">
    <location>
        <begin position="22"/>
        <end position="55"/>
    </location>
</feature>
<accession>A0AAP6BK50</accession>
<dbReference type="InterPro" id="IPR009003">
    <property type="entry name" value="Peptidase_S1_PA"/>
</dbReference>
<proteinExistence type="predicted"/>
<dbReference type="InterPro" id="IPR018114">
    <property type="entry name" value="TRYPSIN_HIS"/>
</dbReference>
<feature type="compositionally biased region" description="Low complexity" evidence="2">
    <location>
        <begin position="22"/>
        <end position="40"/>
    </location>
</feature>
<dbReference type="PROSITE" id="PS00134">
    <property type="entry name" value="TRYPSIN_HIS"/>
    <property type="match status" value="1"/>
</dbReference>
<evidence type="ECO:0000259" key="4">
    <source>
        <dbReference type="Pfam" id="PF00089"/>
    </source>
</evidence>
<keyword evidence="7" id="KW-1185">Reference proteome</keyword>
<dbReference type="SUPFAM" id="SSF50494">
    <property type="entry name" value="Trypsin-like serine proteases"/>
    <property type="match status" value="1"/>
</dbReference>
<dbReference type="EMBL" id="JARAWP010000050">
    <property type="protein sequence ID" value="MDX3025599.1"/>
    <property type="molecule type" value="Genomic_DNA"/>
</dbReference>
<dbReference type="AlphaFoldDB" id="A0AAP6BK50"/>
<dbReference type="RefSeq" id="WP_141655535.1">
    <property type="nucleotide sequence ID" value="NZ_BCML01000082.1"/>
</dbReference>
<feature type="region of interest" description="Disordered" evidence="2">
    <location>
        <begin position="67"/>
        <end position="113"/>
    </location>
</feature>
<dbReference type="GeneID" id="69809742"/>
<evidence type="ECO:0000313" key="6">
    <source>
        <dbReference type="EMBL" id="MDX3025599.1"/>
    </source>
</evidence>
<protein>
    <submittedName>
        <fullName evidence="5">Trypsin-like serine protease</fullName>
        <ecNumber evidence="5">3.4.21.-</ecNumber>
    </submittedName>
</protein>
<dbReference type="PANTHER" id="PTHR15462">
    <property type="entry name" value="SERINE PROTEASE"/>
    <property type="match status" value="1"/>
</dbReference>
<dbReference type="GO" id="GO:0004252">
    <property type="term" value="F:serine-type endopeptidase activity"/>
    <property type="evidence" value="ECO:0007669"/>
    <property type="project" value="InterPro"/>
</dbReference>
<dbReference type="EMBL" id="JARAWC010000054">
    <property type="protein sequence ID" value="MDX2966234.1"/>
    <property type="molecule type" value="Genomic_DNA"/>
</dbReference>
<dbReference type="Proteomes" id="UP001272987">
    <property type="component" value="Unassembled WGS sequence"/>
</dbReference>
<dbReference type="InterPro" id="IPR043504">
    <property type="entry name" value="Peptidase_S1_PA_chymotrypsin"/>
</dbReference>
<feature type="chain" id="PRO_5042918393" evidence="3">
    <location>
        <begin position="28"/>
        <end position="623"/>
    </location>
</feature>
<dbReference type="EC" id="3.4.21.-" evidence="5"/>
<dbReference type="InterPro" id="IPR001254">
    <property type="entry name" value="Trypsin_dom"/>
</dbReference>
<evidence type="ECO:0000256" key="2">
    <source>
        <dbReference type="SAM" id="MobiDB-lite"/>
    </source>
</evidence>
<gene>
    <name evidence="5" type="ORF">PV399_41980</name>
    <name evidence="6" type="ORF">PV666_48225</name>
</gene>
<name>A0AAP6BK50_9ACTN</name>
<reference evidence="5 7" key="1">
    <citation type="journal article" date="2023" name="Microb. Genom.">
        <title>Mesoterricola silvestris gen. nov., sp. nov., Mesoterricola sediminis sp. nov., Geothrix oryzae sp. nov., Geothrix edaphica sp. nov., Geothrix rubra sp. nov., and Geothrix limicola sp. nov., six novel members of Acidobacteriota isolated from soils.</title>
        <authorList>
            <person name="Weisberg A.J."/>
            <person name="Pearce E."/>
            <person name="Kramer C.G."/>
            <person name="Chang J.H."/>
            <person name="Clarke C.R."/>
        </authorList>
    </citation>
    <scope>NUCLEOTIDE SEQUENCE</scope>
    <source>
        <strain evidence="6 7">NB05-1H</strain>
        <strain evidence="5">NRRL_B-16521</strain>
    </source>
</reference>
<feature type="domain" description="Peptidase S1" evidence="4">
    <location>
        <begin position="121"/>
        <end position="305"/>
    </location>
</feature>
<dbReference type="GO" id="GO:0006508">
    <property type="term" value="P:proteolysis"/>
    <property type="evidence" value="ECO:0007669"/>
    <property type="project" value="UniProtKB-KW"/>
</dbReference>
<keyword evidence="5" id="KW-0645">Protease</keyword>
<keyword evidence="1 3" id="KW-0732">Signal</keyword>
<dbReference type="InterPro" id="IPR050966">
    <property type="entry name" value="Glutamyl_endopeptidase"/>
</dbReference>
<organism evidence="5 8">
    <name type="scientific">Streptomyces acidiscabies</name>
    <dbReference type="NCBI Taxonomy" id="42234"/>
    <lineage>
        <taxon>Bacteria</taxon>
        <taxon>Bacillati</taxon>
        <taxon>Actinomycetota</taxon>
        <taxon>Actinomycetes</taxon>
        <taxon>Kitasatosporales</taxon>
        <taxon>Streptomycetaceae</taxon>
        <taxon>Streptomyces</taxon>
    </lineage>
</organism>
<evidence type="ECO:0000256" key="1">
    <source>
        <dbReference type="ARBA" id="ARBA00022729"/>
    </source>
</evidence>
<evidence type="ECO:0000313" key="5">
    <source>
        <dbReference type="EMBL" id="MDX2966234.1"/>
    </source>
</evidence>
<dbReference type="Proteomes" id="UP001282288">
    <property type="component" value="Unassembled WGS sequence"/>
</dbReference>
<dbReference type="Pfam" id="PF00089">
    <property type="entry name" value="Trypsin"/>
    <property type="match status" value="1"/>
</dbReference>
<feature type="signal peptide" evidence="3">
    <location>
        <begin position="1"/>
        <end position="27"/>
    </location>
</feature>
<evidence type="ECO:0000313" key="8">
    <source>
        <dbReference type="Proteomes" id="UP001282288"/>
    </source>
</evidence>
<dbReference type="Gene3D" id="2.40.10.10">
    <property type="entry name" value="Trypsin-like serine proteases"/>
    <property type="match status" value="2"/>
</dbReference>
<comment type="caution">
    <text evidence="5">The sequence shown here is derived from an EMBL/GenBank/DDBJ whole genome shotgun (WGS) entry which is preliminary data.</text>
</comment>
<feature type="compositionally biased region" description="Low complexity" evidence="2">
    <location>
        <begin position="74"/>
        <end position="94"/>
    </location>
</feature>
<sequence>MRSRHAWLPVLALTLSATALSTAPASSAPPTDTAQQTTPRTTPPRPATPSLREEEQYWTADRMTDAVPTATPSAPRAHTDAATPHAHTDAVTPHSTPPPGTPRPEHFAGHPTVGTFFFDSKPLGGKSTFCTGSVVHTAAKDIVLTAGHCGTGLQKATHRIFVPRYVSGKPAASQPYGVFPVTRVYIDPRYVSNTKKPVSDLDLAFTQTAPNSRGKRLEDVTGALTFTATATGYTQRVTVLGYPSAEKVNPRHNPIRCPVTTQRLPGYGQLKMACTGFYGGVSGGPWIKDYDPTRGTGKVIGATGGYNGGGNDANDDWVTYAPLFGKDAQALFNDAAAHRTVGARPPYKTLVLPDFAPAVWKHAVGMTAGYFTGGSPGGSRHMDLIVRWDDGRVTLYQGGDTTHPFTAEYQLAPSKSIWAKAVSLTTVNTGGKTDGLAVRWTDGEMTLYPTVDPQGFHGEKQLAPPQTALWRDTVQLMTGGRFTPGGNRDDLLVTFKDGHVSLYADLATNGLSDQTQITAKNATWPHAGQLTTATVTSSPTDDVIVRWSDGETTLYPGLTPQALPAETQLQPPNSPWKNATLVTAGAFTANTTANDVIVRWADGHVSLFTGTDTKGLHTETPLT</sequence>